<proteinExistence type="predicted"/>
<name>A0A2P2QXM4_RHIMU</name>
<accession>A0A2P2QXM4</accession>
<evidence type="ECO:0000313" key="1">
    <source>
        <dbReference type="EMBL" id="MBX71746.1"/>
    </source>
</evidence>
<protein>
    <submittedName>
        <fullName evidence="1">Uncharacterized protein</fullName>
    </submittedName>
</protein>
<reference evidence="1" key="1">
    <citation type="submission" date="2018-02" db="EMBL/GenBank/DDBJ databases">
        <title>Rhizophora mucronata_Transcriptome.</title>
        <authorList>
            <person name="Meera S.P."/>
            <person name="Sreeshan A."/>
            <person name="Augustine A."/>
        </authorList>
    </citation>
    <scope>NUCLEOTIDE SEQUENCE</scope>
    <source>
        <tissue evidence="1">Leaf</tissue>
    </source>
</reference>
<organism evidence="1">
    <name type="scientific">Rhizophora mucronata</name>
    <name type="common">Asiatic mangrove</name>
    <dbReference type="NCBI Taxonomy" id="61149"/>
    <lineage>
        <taxon>Eukaryota</taxon>
        <taxon>Viridiplantae</taxon>
        <taxon>Streptophyta</taxon>
        <taxon>Embryophyta</taxon>
        <taxon>Tracheophyta</taxon>
        <taxon>Spermatophyta</taxon>
        <taxon>Magnoliopsida</taxon>
        <taxon>eudicotyledons</taxon>
        <taxon>Gunneridae</taxon>
        <taxon>Pentapetalae</taxon>
        <taxon>rosids</taxon>
        <taxon>fabids</taxon>
        <taxon>Malpighiales</taxon>
        <taxon>Rhizophoraceae</taxon>
        <taxon>Rhizophora</taxon>
    </lineage>
</organism>
<dbReference type="EMBL" id="GGEC01091262">
    <property type="protein sequence ID" value="MBX71746.1"/>
    <property type="molecule type" value="Transcribed_RNA"/>
</dbReference>
<sequence>MPPKVFAARGKPLHFFDISLPTLSKFLHSVSLLSKNAFSRTINQQSSSANSFRSKISSLKQPMTDATFLLRVVTKILLPDKPNFRYCFS</sequence>
<dbReference type="AlphaFoldDB" id="A0A2P2QXM4"/>